<feature type="domain" description="CBM1" evidence="11">
    <location>
        <begin position="333"/>
        <end position="369"/>
    </location>
</feature>
<evidence type="ECO:0000256" key="6">
    <source>
        <dbReference type="ARBA" id="ARBA00023180"/>
    </source>
</evidence>
<dbReference type="PROSITE" id="PS00562">
    <property type="entry name" value="CBM1_1"/>
    <property type="match status" value="1"/>
</dbReference>
<keyword evidence="5 9" id="KW-0378">Hydrolase</keyword>
<keyword evidence="3 9" id="KW-0964">Secreted</keyword>
<evidence type="ECO:0000256" key="4">
    <source>
        <dbReference type="ARBA" id="ARBA00022729"/>
    </source>
</evidence>
<dbReference type="Pfam" id="PF00734">
    <property type="entry name" value="CBM_1"/>
    <property type="match status" value="1"/>
</dbReference>
<dbReference type="GO" id="GO:0052689">
    <property type="term" value="F:carboxylic ester hydrolase activity"/>
    <property type="evidence" value="ECO:0007669"/>
    <property type="project" value="UniProtKB-KW"/>
</dbReference>
<evidence type="ECO:0000259" key="11">
    <source>
        <dbReference type="PROSITE" id="PS51164"/>
    </source>
</evidence>
<feature type="region of interest" description="Disordered" evidence="10">
    <location>
        <begin position="291"/>
        <end position="329"/>
    </location>
</feature>
<dbReference type="NCBIfam" id="TIGR01840">
    <property type="entry name" value="esterase_phb"/>
    <property type="match status" value="1"/>
</dbReference>
<dbReference type="EMBL" id="JASAOK010000043">
    <property type="protein sequence ID" value="KAK6215800.1"/>
    <property type="molecule type" value="Genomic_DNA"/>
</dbReference>
<keyword evidence="8 9" id="KW-0624">Polysaccharide degradation</keyword>
<comment type="subcellular location">
    <subcellularLocation>
        <location evidence="1 9">Secreted</location>
    </subcellularLocation>
</comment>
<keyword evidence="13" id="KW-1185">Reference proteome</keyword>
<dbReference type="SMART" id="SM00236">
    <property type="entry name" value="fCBD"/>
    <property type="match status" value="1"/>
</dbReference>
<feature type="compositionally biased region" description="Low complexity" evidence="10">
    <location>
        <begin position="293"/>
        <end position="328"/>
    </location>
</feature>
<feature type="chain" id="PRO_5043102945" description="Carboxylic ester hydrolase" evidence="9">
    <location>
        <begin position="21"/>
        <end position="369"/>
    </location>
</feature>
<gene>
    <name evidence="12" type="ORF">QIS74_08819</name>
</gene>
<evidence type="ECO:0000313" key="12">
    <source>
        <dbReference type="EMBL" id="KAK6215800.1"/>
    </source>
</evidence>
<dbReference type="GO" id="GO:0005576">
    <property type="term" value="C:extracellular region"/>
    <property type="evidence" value="ECO:0007669"/>
    <property type="project" value="UniProtKB-SubCell"/>
</dbReference>
<proteinExistence type="inferred from homology"/>
<accession>A0AAV9TAQ2</accession>
<feature type="signal peptide" evidence="9">
    <location>
        <begin position="1"/>
        <end position="20"/>
    </location>
</feature>
<dbReference type="GO" id="GO:0030248">
    <property type="term" value="F:cellulose binding"/>
    <property type="evidence" value="ECO:0007669"/>
    <property type="project" value="InterPro"/>
</dbReference>
<dbReference type="InterPro" id="IPR000254">
    <property type="entry name" value="CBD"/>
</dbReference>
<evidence type="ECO:0000256" key="1">
    <source>
        <dbReference type="ARBA" id="ARBA00004613"/>
    </source>
</evidence>
<dbReference type="Gene3D" id="3.40.50.1820">
    <property type="entry name" value="alpha/beta hydrolase"/>
    <property type="match status" value="1"/>
</dbReference>
<dbReference type="AlphaFoldDB" id="A0AAV9TAQ2"/>
<comment type="caution">
    <text evidence="12">The sequence shown here is derived from an EMBL/GenBank/DDBJ whole genome shotgun (WGS) entry which is preliminary data.</text>
</comment>
<dbReference type="InterPro" id="IPR029058">
    <property type="entry name" value="AB_hydrolase_fold"/>
</dbReference>
<evidence type="ECO:0000256" key="7">
    <source>
        <dbReference type="ARBA" id="ARBA00023277"/>
    </source>
</evidence>
<keyword evidence="6" id="KW-0325">Glycoprotein</keyword>
<dbReference type="EC" id="3.1.1.-" evidence="9"/>
<sequence>MRPSSLLAAAAAGLGSLASAASLQQVTSFGANPSGAKMYIYVPDRLAANPPVIVAIHYCSGTAGAYFSNTPYRGYADTYGLIVVYPESPYSGTCWDVSSRASLTHGGGGNSNAIANMVTYTLDKYNGDRSRVFVTGTSSGAMMTNVMAATYPELFAAGIAYSGVPAGCFYTGTVNGWNSTCSQGNSVATQQAWAQTALDMYPGYSGPRPRMQIYHGSADTTLYPRNWNETVKQWAGVFGYGAAPLQTLPGTPGAQYTKYVYGPNLEGIYGTGVGHSVPVMGAEDLKWFGITGGSTQPGTTATTATTTTTRATQSSAPPPATSTASAPPTGGGCTVARWGQCGGSGWGGCSVCASPYTCQAANQWYSQCL</sequence>
<reference evidence="12 13" key="1">
    <citation type="submission" date="2023-04" db="EMBL/GenBank/DDBJ databases">
        <title>Colletotrichum tabacum stain YC1 causing leaf anthracnose on Nicotiana tabacum(L.) cv.</title>
        <authorList>
            <person name="Ji Z."/>
            <person name="Wang M."/>
            <person name="Zhang J."/>
            <person name="Wang N."/>
            <person name="Zhou Z."/>
        </authorList>
    </citation>
    <scope>NUCLEOTIDE SEQUENCE [LARGE SCALE GENOMIC DNA]</scope>
    <source>
        <strain evidence="12 13">YC1</strain>
    </source>
</reference>
<comment type="similarity">
    <text evidence="9">Belongs to the carbohydrate esterase 1 (CE1) family.</text>
</comment>
<evidence type="ECO:0000256" key="8">
    <source>
        <dbReference type="ARBA" id="ARBA00023326"/>
    </source>
</evidence>
<evidence type="ECO:0000256" key="2">
    <source>
        <dbReference type="ARBA" id="ARBA00022487"/>
    </source>
</evidence>
<dbReference type="Proteomes" id="UP001327957">
    <property type="component" value="Unassembled WGS sequence"/>
</dbReference>
<dbReference type="PANTHER" id="PTHR43037">
    <property type="entry name" value="UNNAMED PRODUCT-RELATED"/>
    <property type="match status" value="1"/>
</dbReference>
<keyword evidence="2 9" id="KW-0719">Serine esterase</keyword>
<dbReference type="SUPFAM" id="SSF53474">
    <property type="entry name" value="alpha/beta-Hydrolases"/>
    <property type="match status" value="2"/>
</dbReference>
<dbReference type="PANTHER" id="PTHR43037:SF3">
    <property type="entry name" value="FERULOYL ESTERASE B"/>
    <property type="match status" value="1"/>
</dbReference>
<evidence type="ECO:0000256" key="9">
    <source>
        <dbReference type="RuleBase" id="RU367147"/>
    </source>
</evidence>
<dbReference type="PROSITE" id="PS51164">
    <property type="entry name" value="CBM1_2"/>
    <property type="match status" value="1"/>
</dbReference>
<keyword evidence="7 9" id="KW-0119">Carbohydrate metabolism</keyword>
<evidence type="ECO:0000256" key="5">
    <source>
        <dbReference type="ARBA" id="ARBA00022801"/>
    </source>
</evidence>
<keyword evidence="4 9" id="KW-0732">Signal</keyword>
<protein>
    <recommendedName>
        <fullName evidence="9">Carboxylic ester hydrolase</fullName>
        <ecNumber evidence="9">3.1.1.-</ecNumber>
    </recommendedName>
</protein>
<dbReference type="InterPro" id="IPR050955">
    <property type="entry name" value="Plant_Biomass_Hydrol_Est"/>
</dbReference>
<name>A0AAV9TAQ2_9PEZI</name>
<evidence type="ECO:0000256" key="3">
    <source>
        <dbReference type="ARBA" id="ARBA00022525"/>
    </source>
</evidence>
<evidence type="ECO:0000313" key="13">
    <source>
        <dbReference type="Proteomes" id="UP001327957"/>
    </source>
</evidence>
<dbReference type="Pfam" id="PF10503">
    <property type="entry name" value="Esterase_PHB"/>
    <property type="match status" value="1"/>
</dbReference>
<dbReference type="GO" id="GO:0045493">
    <property type="term" value="P:xylan catabolic process"/>
    <property type="evidence" value="ECO:0007669"/>
    <property type="project" value="UniProtKB-UniRule"/>
</dbReference>
<evidence type="ECO:0000256" key="10">
    <source>
        <dbReference type="SAM" id="MobiDB-lite"/>
    </source>
</evidence>
<comment type="function">
    <text evidence="9">Esterase involved in the hydrolysis of xylan, a major structural heterogeneous polysaccharide found in plant biomass representing the second most abundant polysaccharide in the biosphere, after cellulose.</text>
</comment>
<organism evidence="12 13">
    <name type="scientific">Colletotrichum tabaci</name>
    <dbReference type="NCBI Taxonomy" id="1209068"/>
    <lineage>
        <taxon>Eukaryota</taxon>
        <taxon>Fungi</taxon>
        <taxon>Dikarya</taxon>
        <taxon>Ascomycota</taxon>
        <taxon>Pezizomycotina</taxon>
        <taxon>Sordariomycetes</taxon>
        <taxon>Hypocreomycetidae</taxon>
        <taxon>Glomerellales</taxon>
        <taxon>Glomerellaceae</taxon>
        <taxon>Colletotrichum</taxon>
        <taxon>Colletotrichum destructivum species complex</taxon>
    </lineage>
</organism>
<dbReference type="InterPro" id="IPR010126">
    <property type="entry name" value="Esterase_phb"/>
</dbReference>